<dbReference type="InterPro" id="IPR055588">
    <property type="entry name" value="DUF7164"/>
</dbReference>
<dbReference type="EMBL" id="CAJNOT010000063">
    <property type="protein sequence ID" value="CAF0812602.1"/>
    <property type="molecule type" value="Genomic_DNA"/>
</dbReference>
<keyword evidence="1" id="KW-0472">Membrane</keyword>
<evidence type="ECO:0000313" key="3">
    <source>
        <dbReference type="EMBL" id="CAF0812602.1"/>
    </source>
</evidence>
<reference evidence="3" key="1">
    <citation type="submission" date="2021-02" db="EMBL/GenBank/DDBJ databases">
        <authorList>
            <person name="Nowell W R."/>
        </authorList>
    </citation>
    <scope>NUCLEOTIDE SEQUENCE</scope>
</reference>
<evidence type="ECO:0000256" key="1">
    <source>
        <dbReference type="SAM" id="Phobius"/>
    </source>
</evidence>
<evidence type="ECO:0000259" key="2">
    <source>
        <dbReference type="Pfam" id="PF23741"/>
    </source>
</evidence>
<feature type="domain" description="DUF7164" evidence="2">
    <location>
        <begin position="125"/>
        <end position="204"/>
    </location>
</feature>
<protein>
    <recommendedName>
        <fullName evidence="2">DUF7164 domain-containing protein</fullName>
    </recommendedName>
</protein>
<evidence type="ECO:0000313" key="4">
    <source>
        <dbReference type="Proteomes" id="UP000663864"/>
    </source>
</evidence>
<feature type="transmembrane region" description="Helical" evidence="1">
    <location>
        <begin position="52"/>
        <end position="75"/>
    </location>
</feature>
<organism evidence="3 4">
    <name type="scientific">Rotaria sordida</name>
    <dbReference type="NCBI Taxonomy" id="392033"/>
    <lineage>
        <taxon>Eukaryota</taxon>
        <taxon>Metazoa</taxon>
        <taxon>Spiralia</taxon>
        <taxon>Gnathifera</taxon>
        <taxon>Rotifera</taxon>
        <taxon>Eurotatoria</taxon>
        <taxon>Bdelloidea</taxon>
        <taxon>Philodinida</taxon>
        <taxon>Philodinidae</taxon>
        <taxon>Rotaria</taxon>
    </lineage>
</organism>
<accession>A0A813TKY0</accession>
<gene>
    <name evidence="3" type="ORF">ZHD862_LOCUS2981</name>
</gene>
<dbReference type="AlphaFoldDB" id="A0A813TKY0"/>
<dbReference type="Pfam" id="PF23741">
    <property type="entry name" value="DUF7164"/>
    <property type="match status" value="1"/>
</dbReference>
<sequence length="206" mass="24242">MEATSSYCMSNFFRRKNCTLLLRECPTYACSCQRIFIPTRVFLIKTIRVHRITLRLILLAIALCISCILLIFIIINVTGNIYHIESKLVKCNCPSAQNSFPQIIPSISTTIRNEVILKPCKEIQKSSSIQRAIVIYYPHHQSEDFFPEVRWLYRSWVEMLLGQPSTWRTDFVIFTYNFSIEFRKLGCVNHIRQDKEEPSICRLFLY</sequence>
<keyword evidence="1" id="KW-0812">Transmembrane</keyword>
<feature type="non-terminal residue" evidence="3">
    <location>
        <position position="1"/>
    </location>
</feature>
<keyword evidence="1" id="KW-1133">Transmembrane helix</keyword>
<proteinExistence type="predicted"/>
<comment type="caution">
    <text evidence="3">The sequence shown here is derived from an EMBL/GenBank/DDBJ whole genome shotgun (WGS) entry which is preliminary data.</text>
</comment>
<name>A0A813TKY0_9BILA</name>
<dbReference type="Proteomes" id="UP000663864">
    <property type="component" value="Unassembled WGS sequence"/>
</dbReference>